<dbReference type="GO" id="GO:0009279">
    <property type="term" value="C:cell outer membrane"/>
    <property type="evidence" value="ECO:0007669"/>
    <property type="project" value="UniProtKB-SubCell"/>
</dbReference>
<evidence type="ECO:0000256" key="5">
    <source>
        <dbReference type="ARBA" id="ARBA00022729"/>
    </source>
</evidence>
<comment type="subcellular location">
    <subcellularLocation>
        <location evidence="1">Cell outer membrane</location>
        <topology evidence="1">Multi-pass membrane protein</topology>
    </subcellularLocation>
</comment>
<evidence type="ECO:0000256" key="7">
    <source>
        <dbReference type="ARBA" id="ARBA00023237"/>
    </source>
</evidence>
<dbReference type="RefSeq" id="WP_021719412.1">
    <property type="nucleotide sequence ID" value="NZ_FR892758.1"/>
</dbReference>
<dbReference type="PANTHER" id="PTHR35093">
    <property type="entry name" value="OUTER MEMBRANE PROTEIN NMB0088-RELATED"/>
    <property type="match status" value="1"/>
</dbReference>
<dbReference type="PANTHER" id="PTHR35093:SF8">
    <property type="entry name" value="OUTER MEMBRANE PROTEIN NMB0088-RELATED"/>
    <property type="match status" value="1"/>
</dbReference>
<keyword evidence="6" id="KW-0472">Membrane</keyword>
<sequence length="425" mass="46527">MNKNFLALGLAAALLAPQVAGAEGFAINEWSAEGVAMGGARMFAEDDAANVAYNPASITKVKGEVMKSSYTYLSPHGNYKLYDGAGKEIEDGKNVVHAGWAVGSYYVRQINDKEWFGIGAFPRFAMVSEFERASKASTNAFFSKLNGVSVTPTYAHKFDKKWSAAVGAEINYVGLELQKNLQMKMPVGTKIATIDGTTQIEGESYALGWNAAANYAFDDKNEIGVVYRSRIKHSLEADLKGYNTKPDLMGGGDVFGNAYGVVTLPDSWDIGYNHKFDKKTRLELKATRTNWSTYDALNVYFDKSLVGITGIAESSPSAKNWSNGWRYAIGLEHNFSDKYAAMAGFAFDESSIPYNGGDFMVPTGLRRTYSIGARYNDKKQTVAVALGWMDVGNLDFAGHATDAYKSAHAYDSFTKIASISYQRKF</sequence>
<dbReference type="InterPro" id="IPR005017">
    <property type="entry name" value="OMPP1/FadL/TodX"/>
</dbReference>
<dbReference type="HOGENOM" id="CLU_035981_0_0_9"/>
<dbReference type="Proteomes" id="UP000014937">
    <property type="component" value="Unassembled WGS sequence"/>
</dbReference>
<name>R6WJ16_9FIRM</name>
<dbReference type="SUPFAM" id="SSF56935">
    <property type="entry name" value="Porins"/>
    <property type="match status" value="1"/>
</dbReference>
<evidence type="ECO:0000256" key="2">
    <source>
        <dbReference type="ARBA" id="ARBA00008163"/>
    </source>
</evidence>
<keyword evidence="4" id="KW-0812">Transmembrane</keyword>
<protein>
    <submittedName>
        <fullName evidence="9">Outer membrane protein transport protein Ompp1/FadL/TodX family</fullName>
    </submittedName>
</protein>
<comment type="similarity">
    <text evidence="2">Belongs to the OmpP1/FadL family.</text>
</comment>
<comment type="caution">
    <text evidence="9">The sequence shown here is derived from an EMBL/GenBank/DDBJ whole genome shotgun (WGS) entry which is preliminary data.</text>
</comment>
<evidence type="ECO:0000256" key="1">
    <source>
        <dbReference type="ARBA" id="ARBA00004571"/>
    </source>
</evidence>
<evidence type="ECO:0000256" key="8">
    <source>
        <dbReference type="SAM" id="SignalP"/>
    </source>
</evidence>
<keyword evidence="3" id="KW-1134">Transmembrane beta strand</keyword>
<evidence type="ECO:0000313" key="10">
    <source>
        <dbReference type="Proteomes" id="UP000014937"/>
    </source>
</evidence>
<proteinExistence type="inferred from homology"/>
<dbReference type="Gene3D" id="2.40.160.60">
    <property type="entry name" value="Outer membrane protein transport protein (OMPP1/FadL/TodX)"/>
    <property type="match status" value="1"/>
</dbReference>
<organism evidence="9 10">
    <name type="scientific">Phascolarctobacterium succinatutens CAG:287</name>
    <dbReference type="NCBI Taxonomy" id="1263101"/>
    <lineage>
        <taxon>Bacteria</taxon>
        <taxon>Bacillati</taxon>
        <taxon>Bacillota</taxon>
        <taxon>Negativicutes</taxon>
        <taxon>Acidaminococcales</taxon>
        <taxon>Acidaminococcaceae</taxon>
        <taxon>Phascolarctobacterium</taxon>
    </lineage>
</organism>
<feature type="signal peptide" evidence="8">
    <location>
        <begin position="1"/>
        <end position="22"/>
    </location>
</feature>
<evidence type="ECO:0000256" key="3">
    <source>
        <dbReference type="ARBA" id="ARBA00022452"/>
    </source>
</evidence>
<keyword evidence="5 8" id="KW-0732">Signal</keyword>
<accession>R6WJ16</accession>
<gene>
    <name evidence="9" type="ORF">BN587_00317</name>
</gene>
<reference evidence="9" key="1">
    <citation type="submission" date="2012-11" db="EMBL/GenBank/DDBJ databases">
        <title>Dependencies among metagenomic species, viruses, plasmids and units of genetic variation.</title>
        <authorList>
            <person name="Nielsen H.B."/>
            <person name="Almeida M."/>
            <person name="Juncker A.S."/>
            <person name="Rasmussen S."/>
            <person name="Li J."/>
            <person name="Sunagawa S."/>
            <person name="Plichta D."/>
            <person name="Gautier L."/>
            <person name="Le Chatelier E."/>
            <person name="Peletier E."/>
            <person name="Bonde I."/>
            <person name="Nielsen T."/>
            <person name="Manichanh C."/>
            <person name="Arumugam M."/>
            <person name="Batto J."/>
            <person name="Santos M.B.Q.D."/>
            <person name="Blom N."/>
            <person name="Borruel N."/>
            <person name="Burgdorf K.S."/>
            <person name="Boumezbeur F."/>
            <person name="Casellas F."/>
            <person name="Dore J."/>
            <person name="Guarner F."/>
            <person name="Hansen T."/>
            <person name="Hildebrand F."/>
            <person name="Kaas R.S."/>
            <person name="Kennedy S."/>
            <person name="Kristiansen K."/>
            <person name="Kultima J.R."/>
            <person name="Leonard P."/>
            <person name="Levenez F."/>
            <person name="Lund O."/>
            <person name="Moumen B."/>
            <person name="Le Paslier D."/>
            <person name="Pons N."/>
            <person name="Pedersen O."/>
            <person name="Prifti E."/>
            <person name="Qin J."/>
            <person name="Raes J."/>
            <person name="Tap J."/>
            <person name="Tims S."/>
            <person name="Ussery D.W."/>
            <person name="Yamada T."/>
            <person name="MetaHit consortium"/>
            <person name="Renault P."/>
            <person name="Sicheritz-Ponten T."/>
            <person name="Bork P."/>
            <person name="Wang J."/>
            <person name="Brunak S."/>
            <person name="Ehrlich S.D."/>
        </authorList>
    </citation>
    <scope>NUCLEOTIDE SEQUENCE [LARGE SCALE GENOMIC DNA]</scope>
</reference>
<dbReference type="Pfam" id="PF03349">
    <property type="entry name" value="Toluene_X"/>
    <property type="match status" value="1"/>
</dbReference>
<evidence type="ECO:0000256" key="4">
    <source>
        <dbReference type="ARBA" id="ARBA00022692"/>
    </source>
</evidence>
<evidence type="ECO:0000313" key="9">
    <source>
        <dbReference type="EMBL" id="CDD11103.1"/>
    </source>
</evidence>
<dbReference type="AlphaFoldDB" id="R6WJ16"/>
<dbReference type="GO" id="GO:0015483">
    <property type="term" value="F:long-chain fatty acid transporting porin activity"/>
    <property type="evidence" value="ECO:0007669"/>
    <property type="project" value="TreeGrafter"/>
</dbReference>
<dbReference type="EMBL" id="CBGL010000072">
    <property type="protein sequence ID" value="CDD11103.1"/>
    <property type="molecule type" value="Genomic_DNA"/>
</dbReference>
<evidence type="ECO:0000256" key="6">
    <source>
        <dbReference type="ARBA" id="ARBA00023136"/>
    </source>
</evidence>
<feature type="chain" id="PRO_5004435337" evidence="8">
    <location>
        <begin position="23"/>
        <end position="425"/>
    </location>
</feature>
<keyword evidence="7" id="KW-0998">Cell outer membrane</keyword>